<dbReference type="Proteomes" id="UP000801428">
    <property type="component" value="Unassembled WGS sequence"/>
</dbReference>
<evidence type="ECO:0000256" key="4">
    <source>
        <dbReference type="ARBA" id="ARBA00023136"/>
    </source>
</evidence>
<feature type="domain" description="Rhodopsin" evidence="7">
    <location>
        <begin position="34"/>
        <end position="275"/>
    </location>
</feature>
<protein>
    <recommendedName>
        <fullName evidence="7">Rhodopsin domain-containing protein</fullName>
    </recommendedName>
</protein>
<feature type="transmembrane region" description="Helical" evidence="6">
    <location>
        <begin position="50"/>
        <end position="72"/>
    </location>
</feature>
<evidence type="ECO:0000256" key="1">
    <source>
        <dbReference type="ARBA" id="ARBA00004141"/>
    </source>
</evidence>
<dbReference type="GO" id="GO:0016020">
    <property type="term" value="C:membrane"/>
    <property type="evidence" value="ECO:0007669"/>
    <property type="project" value="UniProtKB-SubCell"/>
</dbReference>
<feature type="transmembrane region" description="Helical" evidence="6">
    <location>
        <begin position="210"/>
        <end position="230"/>
    </location>
</feature>
<dbReference type="PANTHER" id="PTHR33048:SF96">
    <property type="entry name" value="INTEGRAL MEMBRANE PROTEIN"/>
    <property type="match status" value="1"/>
</dbReference>
<dbReference type="PANTHER" id="PTHR33048">
    <property type="entry name" value="PTH11-LIKE INTEGRAL MEMBRANE PROTEIN (AFU_ORTHOLOGUE AFUA_5G11245)"/>
    <property type="match status" value="1"/>
</dbReference>
<keyword evidence="2 6" id="KW-0812">Transmembrane</keyword>
<dbReference type="InterPro" id="IPR049326">
    <property type="entry name" value="Rhodopsin_dom_fungi"/>
</dbReference>
<dbReference type="Pfam" id="PF20684">
    <property type="entry name" value="Fung_rhodopsin"/>
    <property type="match status" value="1"/>
</dbReference>
<feature type="transmembrane region" description="Helical" evidence="6">
    <location>
        <begin position="176"/>
        <end position="198"/>
    </location>
</feature>
<sequence>MISAAAIQELFTLGRIVFILSITITALAWLTVGLRLWVRFRITKSPGWDDAAMIATLLLFTTYCAFILTITLRSGQGKLFSNKEKHLSLVFVQLSEVFYILTTTLLKISLGLFFLRVLTQRWQTLIFHSILAVSTIYGLFYTLTTVFVCGNPARLADSLSSDRKCLSRGFILSTGYIYGIINVVADWTFVLIPIAILLDSNINRRSKISVSIIMGLGAIGSVSSVLRMVYLEGLLFSRGGASLNPNAVKATIFATTEPGTGIIAASIAVLRPLVRQLASNTHQHISSYKARKTSLFPSTAIATPTINSFHTRKSSKVSKDIDGESIIALTTVETNRTYVNDRDVEAAKEDDPWSPTFNMGGRGDVQRVIEVQRVGGRGRALTVDSNEIGRTVVPQRAKRASAAV</sequence>
<reference evidence="8" key="1">
    <citation type="submission" date="2019-04" db="EMBL/GenBank/DDBJ databases">
        <title>Sequencing of skin fungus with MAO and IRED activity.</title>
        <authorList>
            <person name="Marsaioli A.J."/>
            <person name="Bonatto J.M.C."/>
            <person name="Reis Junior O."/>
        </authorList>
    </citation>
    <scope>NUCLEOTIDE SEQUENCE</scope>
    <source>
        <strain evidence="8">30M1</strain>
    </source>
</reference>
<name>A0A9P4W8I7_CURKU</name>
<evidence type="ECO:0000256" key="3">
    <source>
        <dbReference type="ARBA" id="ARBA00022989"/>
    </source>
</evidence>
<evidence type="ECO:0000313" key="8">
    <source>
        <dbReference type="EMBL" id="KAF2996508.1"/>
    </source>
</evidence>
<accession>A0A9P4W8I7</accession>
<evidence type="ECO:0000256" key="5">
    <source>
        <dbReference type="ARBA" id="ARBA00038359"/>
    </source>
</evidence>
<feature type="transmembrane region" description="Helical" evidence="6">
    <location>
        <begin position="97"/>
        <end position="118"/>
    </location>
</feature>
<dbReference type="OrthoDB" id="4682787at2759"/>
<keyword evidence="4 6" id="KW-0472">Membrane</keyword>
<gene>
    <name evidence="8" type="ORF">E8E13_005873</name>
</gene>
<proteinExistence type="inferred from homology"/>
<evidence type="ECO:0000256" key="6">
    <source>
        <dbReference type="SAM" id="Phobius"/>
    </source>
</evidence>
<keyword evidence="3 6" id="KW-1133">Transmembrane helix</keyword>
<evidence type="ECO:0000256" key="2">
    <source>
        <dbReference type="ARBA" id="ARBA00022692"/>
    </source>
</evidence>
<dbReference type="InterPro" id="IPR052337">
    <property type="entry name" value="SAT4-like"/>
</dbReference>
<comment type="similarity">
    <text evidence="5">Belongs to the SAT4 family.</text>
</comment>
<feature type="transmembrane region" description="Helical" evidence="6">
    <location>
        <begin position="125"/>
        <end position="148"/>
    </location>
</feature>
<keyword evidence="9" id="KW-1185">Reference proteome</keyword>
<feature type="transmembrane region" description="Helical" evidence="6">
    <location>
        <begin position="16"/>
        <end position="38"/>
    </location>
</feature>
<evidence type="ECO:0000313" key="9">
    <source>
        <dbReference type="Proteomes" id="UP000801428"/>
    </source>
</evidence>
<evidence type="ECO:0000259" key="7">
    <source>
        <dbReference type="Pfam" id="PF20684"/>
    </source>
</evidence>
<comment type="caution">
    <text evidence="8">The sequence shown here is derived from an EMBL/GenBank/DDBJ whole genome shotgun (WGS) entry which is preliminary data.</text>
</comment>
<organism evidence="8 9">
    <name type="scientific">Curvularia kusanoi</name>
    <name type="common">Cochliobolus kusanoi</name>
    <dbReference type="NCBI Taxonomy" id="90978"/>
    <lineage>
        <taxon>Eukaryota</taxon>
        <taxon>Fungi</taxon>
        <taxon>Dikarya</taxon>
        <taxon>Ascomycota</taxon>
        <taxon>Pezizomycotina</taxon>
        <taxon>Dothideomycetes</taxon>
        <taxon>Pleosporomycetidae</taxon>
        <taxon>Pleosporales</taxon>
        <taxon>Pleosporineae</taxon>
        <taxon>Pleosporaceae</taxon>
        <taxon>Curvularia</taxon>
    </lineage>
</organism>
<dbReference type="EMBL" id="SWKU01000027">
    <property type="protein sequence ID" value="KAF2996508.1"/>
    <property type="molecule type" value="Genomic_DNA"/>
</dbReference>
<comment type="subcellular location">
    <subcellularLocation>
        <location evidence="1">Membrane</location>
        <topology evidence="1">Multi-pass membrane protein</topology>
    </subcellularLocation>
</comment>
<dbReference type="AlphaFoldDB" id="A0A9P4W8I7"/>